<evidence type="ECO:0000256" key="4">
    <source>
        <dbReference type="SAM" id="MobiDB-lite"/>
    </source>
</evidence>
<feature type="domain" description="Chromo" evidence="5">
    <location>
        <begin position="106"/>
        <end position="164"/>
    </location>
</feature>
<dbReference type="CDD" id="cd00024">
    <property type="entry name" value="CD_CSD"/>
    <property type="match status" value="1"/>
</dbReference>
<comment type="subunit">
    <text evidence="2">Component of the NuA4 histone acetyltransferase complex.</text>
</comment>
<dbReference type="AlphaFoldDB" id="A7EK37"/>
<evidence type="ECO:0000256" key="2">
    <source>
        <dbReference type="ARBA" id="ARBA00011353"/>
    </source>
</evidence>
<sequence>MEVYCLGFCSKTTIIQGPGYPEGVRLHPGGNRQVNQTKRPSDKLDHKKLGPFKIDKVVGPVNYRIKLLYTMNIHPIFHISLLEPAPSGAPDAPITEIEPVNPDVIYDVETILDCKYVRGKIKYLIKWLDYPHSENTWELKKDLSCPEKLEAFHQRYPDLPKKDPKNSERKRDHDESFQKPAHEGSVVAYLDEAISTKSLRARDPNAPAPE</sequence>
<dbReference type="OMA" id="MNIHPIF"/>
<dbReference type="GO" id="GO:0005721">
    <property type="term" value="C:pericentric heterochromatin"/>
    <property type="evidence" value="ECO:0000318"/>
    <property type="project" value="GO_Central"/>
</dbReference>
<dbReference type="Gene3D" id="2.40.50.40">
    <property type="match status" value="1"/>
</dbReference>
<dbReference type="Pfam" id="PF24626">
    <property type="entry name" value="SH3_Tf2-1"/>
    <property type="match status" value="1"/>
</dbReference>
<keyword evidence="3" id="KW-0539">Nucleus</keyword>
<dbReference type="InterPro" id="IPR056924">
    <property type="entry name" value="SH3_Tf2-1"/>
</dbReference>
<dbReference type="eggNOG" id="ENOG502S856">
    <property type="taxonomic scope" value="Eukaryota"/>
</dbReference>
<evidence type="ECO:0000256" key="1">
    <source>
        <dbReference type="ARBA" id="ARBA00004123"/>
    </source>
</evidence>
<dbReference type="PROSITE" id="PS50013">
    <property type="entry name" value="CHROMO_2"/>
    <property type="match status" value="1"/>
</dbReference>
<evidence type="ECO:0000256" key="3">
    <source>
        <dbReference type="ARBA" id="ARBA00023242"/>
    </source>
</evidence>
<dbReference type="InterPro" id="IPR016197">
    <property type="entry name" value="Chromo-like_dom_sf"/>
</dbReference>
<protein>
    <recommendedName>
        <fullName evidence="5">Chromo domain-containing protein</fullName>
    </recommendedName>
</protein>
<dbReference type="RefSeq" id="XP_001592762.1">
    <property type="nucleotide sequence ID" value="XM_001592712.1"/>
</dbReference>
<dbReference type="GO" id="GO:0031507">
    <property type="term" value="P:heterochromatin formation"/>
    <property type="evidence" value="ECO:0000318"/>
    <property type="project" value="GO_Central"/>
</dbReference>
<organism evidence="6 7">
    <name type="scientific">Sclerotinia sclerotiorum (strain ATCC 18683 / 1980 / Ss-1)</name>
    <name type="common">White mold</name>
    <name type="synonym">Whetzelinia sclerotiorum</name>
    <dbReference type="NCBI Taxonomy" id="665079"/>
    <lineage>
        <taxon>Eukaryota</taxon>
        <taxon>Fungi</taxon>
        <taxon>Dikarya</taxon>
        <taxon>Ascomycota</taxon>
        <taxon>Pezizomycotina</taxon>
        <taxon>Leotiomycetes</taxon>
        <taxon>Helotiales</taxon>
        <taxon>Sclerotiniaceae</taxon>
        <taxon>Sclerotinia</taxon>
    </lineage>
</organism>
<feature type="compositionally biased region" description="Basic and acidic residues" evidence="4">
    <location>
        <begin position="154"/>
        <end position="182"/>
    </location>
</feature>
<dbReference type="GO" id="GO:0005634">
    <property type="term" value="C:nucleus"/>
    <property type="evidence" value="ECO:0007669"/>
    <property type="project" value="UniProtKB-SubCell"/>
</dbReference>
<evidence type="ECO:0000313" key="7">
    <source>
        <dbReference type="Proteomes" id="UP000001312"/>
    </source>
</evidence>
<evidence type="ECO:0000313" key="6">
    <source>
        <dbReference type="EMBL" id="EDO03203.1"/>
    </source>
</evidence>
<proteinExistence type="predicted"/>
<dbReference type="InterPro" id="IPR000953">
    <property type="entry name" value="Chromo/chromo_shadow_dom"/>
</dbReference>
<dbReference type="Proteomes" id="UP000001312">
    <property type="component" value="Unassembled WGS sequence"/>
</dbReference>
<dbReference type="PANTHER" id="PTHR22812">
    <property type="entry name" value="CHROMOBOX PROTEIN"/>
    <property type="match status" value="1"/>
</dbReference>
<dbReference type="SUPFAM" id="SSF54160">
    <property type="entry name" value="Chromo domain-like"/>
    <property type="match status" value="1"/>
</dbReference>
<dbReference type="GeneID" id="5489156"/>
<gene>
    <name evidence="6" type="ORF">SS1G_05683</name>
</gene>
<dbReference type="InterPro" id="IPR051219">
    <property type="entry name" value="Heterochromatin_chromo-domain"/>
</dbReference>
<reference evidence="7" key="1">
    <citation type="journal article" date="2011" name="PLoS Genet.">
        <title>Genomic analysis of the necrotrophic fungal pathogens Sclerotinia sclerotiorum and Botrytis cinerea.</title>
        <authorList>
            <person name="Amselem J."/>
            <person name="Cuomo C.A."/>
            <person name="van Kan J.A."/>
            <person name="Viaud M."/>
            <person name="Benito E.P."/>
            <person name="Couloux A."/>
            <person name="Coutinho P.M."/>
            <person name="de Vries R.P."/>
            <person name="Dyer P.S."/>
            <person name="Fillinger S."/>
            <person name="Fournier E."/>
            <person name="Gout L."/>
            <person name="Hahn M."/>
            <person name="Kohn L."/>
            <person name="Lapalu N."/>
            <person name="Plummer K.M."/>
            <person name="Pradier J.M."/>
            <person name="Quevillon E."/>
            <person name="Sharon A."/>
            <person name="Simon A."/>
            <person name="ten Have A."/>
            <person name="Tudzynski B."/>
            <person name="Tudzynski P."/>
            <person name="Wincker P."/>
            <person name="Andrew M."/>
            <person name="Anthouard V."/>
            <person name="Beever R.E."/>
            <person name="Beffa R."/>
            <person name="Benoit I."/>
            <person name="Bouzid O."/>
            <person name="Brault B."/>
            <person name="Chen Z."/>
            <person name="Choquer M."/>
            <person name="Collemare J."/>
            <person name="Cotton P."/>
            <person name="Danchin E.G."/>
            <person name="Da Silva C."/>
            <person name="Gautier A."/>
            <person name="Giraud C."/>
            <person name="Giraud T."/>
            <person name="Gonzalez C."/>
            <person name="Grossetete S."/>
            <person name="Guldener U."/>
            <person name="Henrissat B."/>
            <person name="Howlett B.J."/>
            <person name="Kodira C."/>
            <person name="Kretschmer M."/>
            <person name="Lappartient A."/>
            <person name="Leroch M."/>
            <person name="Levis C."/>
            <person name="Mauceli E."/>
            <person name="Neuveglise C."/>
            <person name="Oeser B."/>
            <person name="Pearson M."/>
            <person name="Poulain J."/>
            <person name="Poussereau N."/>
            <person name="Quesneville H."/>
            <person name="Rascle C."/>
            <person name="Schumacher J."/>
            <person name="Segurens B."/>
            <person name="Sexton A."/>
            <person name="Silva E."/>
            <person name="Sirven C."/>
            <person name="Soanes D.M."/>
            <person name="Talbot N.J."/>
            <person name="Templeton M."/>
            <person name="Yandava C."/>
            <person name="Yarden O."/>
            <person name="Zeng Q."/>
            <person name="Rollins J.A."/>
            <person name="Lebrun M.H."/>
            <person name="Dickman M."/>
        </authorList>
    </citation>
    <scope>NUCLEOTIDE SEQUENCE [LARGE SCALE GENOMIC DNA]</scope>
    <source>
        <strain evidence="7">ATCC 18683 / 1980 / Ss-1</strain>
    </source>
</reference>
<keyword evidence="7" id="KW-1185">Reference proteome</keyword>
<dbReference type="STRING" id="665079.A7EK37"/>
<dbReference type="HOGENOM" id="CLU_1310766_0_0_1"/>
<accession>A7EK37</accession>
<dbReference type="GO" id="GO:0003682">
    <property type="term" value="F:chromatin binding"/>
    <property type="evidence" value="ECO:0000318"/>
    <property type="project" value="GO_Central"/>
</dbReference>
<dbReference type="InterPro" id="IPR023780">
    <property type="entry name" value="Chromo_domain"/>
</dbReference>
<name>A7EK37_SCLS1</name>
<comment type="subcellular location">
    <subcellularLocation>
        <location evidence="1">Nucleus</location>
    </subcellularLocation>
</comment>
<dbReference type="Pfam" id="PF00385">
    <property type="entry name" value="Chromo"/>
    <property type="match status" value="1"/>
</dbReference>
<dbReference type="KEGG" id="ssl:SS1G_05683"/>
<feature type="region of interest" description="Disordered" evidence="4">
    <location>
        <begin position="154"/>
        <end position="187"/>
    </location>
</feature>
<dbReference type="EMBL" id="CH476627">
    <property type="protein sequence ID" value="EDO03203.1"/>
    <property type="molecule type" value="Genomic_DNA"/>
</dbReference>
<dbReference type="SMART" id="SM00298">
    <property type="entry name" value="CHROMO"/>
    <property type="match status" value="1"/>
</dbReference>
<dbReference type="InParanoid" id="A7EK37"/>
<evidence type="ECO:0000259" key="5">
    <source>
        <dbReference type="PROSITE" id="PS50013"/>
    </source>
</evidence>